<feature type="compositionally biased region" description="Acidic residues" evidence="7">
    <location>
        <begin position="361"/>
        <end position="388"/>
    </location>
</feature>
<proteinExistence type="inferred from homology"/>
<feature type="compositionally biased region" description="Gly residues" evidence="7">
    <location>
        <begin position="165"/>
        <end position="175"/>
    </location>
</feature>
<reference evidence="8" key="1">
    <citation type="submission" date="2022-08" db="EMBL/GenBank/DDBJ databases">
        <authorList>
            <consortium name="DOE Joint Genome Institute"/>
            <person name="Min B."/>
            <person name="Riley R."/>
            <person name="Sierra-Patev S."/>
            <person name="Naranjo-Ortiz M."/>
            <person name="Looney B."/>
            <person name="Konkel Z."/>
            <person name="Slot J.C."/>
            <person name="Sakamoto Y."/>
            <person name="Steenwyk J.L."/>
            <person name="Rokas A."/>
            <person name="Carro J."/>
            <person name="Camarero S."/>
            <person name="Ferreira P."/>
            <person name="Molpeceres G."/>
            <person name="Ruiz-Duenas F.J."/>
            <person name="Serrano A."/>
            <person name="Henrissat B."/>
            <person name="Drula E."/>
            <person name="Hughes K.W."/>
            <person name="Mata J.L."/>
            <person name="Ishikawa N.K."/>
            <person name="Vargas-Isla R."/>
            <person name="Ushijima S."/>
            <person name="Smith C.A."/>
            <person name="Ahrendt S."/>
            <person name="Andreopoulos W."/>
            <person name="He G."/>
            <person name="Labutti K."/>
            <person name="Lipzen A."/>
            <person name="Ng V."/>
            <person name="Sandor L."/>
            <person name="Barry K."/>
            <person name="Martinez A.T."/>
            <person name="Xiao Y."/>
            <person name="Gibbons J.G."/>
            <person name="Terashima K."/>
            <person name="Hibbett D.S."/>
            <person name="Grigoriev I.V."/>
        </authorList>
    </citation>
    <scope>NUCLEOTIDE SEQUENCE</scope>
    <source>
        <strain evidence="8">TFB10291</strain>
    </source>
</reference>
<evidence type="ECO:0000256" key="5">
    <source>
        <dbReference type="ARBA" id="ARBA00023163"/>
    </source>
</evidence>
<feature type="compositionally biased region" description="Acidic residues" evidence="7">
    <location>
        <begin position="336"/>
        <end position="349"/>
    </location>
</feature>
<accession>A0AA38NPL0</accession>
<evidence type="ECO:0000256" key="1">
    <source>
        <dbReference type="ARBA" id="ARBA00004123"/>
    </source>
</evidence>
<dbReference type="EMBL" id="MU793341">
    <property type="protein sequence ID" value="KAJ3785450.1"/>
    <property type="molecule type" value="Genomic_DNA"/>
</dbReference>
<dbReference type="GO" id="GO:0006367">
    <property type="term" value="P:transcription initiation at RNA polymerase II promoter"/>
    <property type="evidence" value="ECO:0007669"/>
    <property type="project" value="InterPro"/>
</dbReference>
<dbReference type="PANTHER" id="PTHR13011">
    <property type="entry name" value="TFIIF-ALPHA"/>
    <property type="match status" value="1"/>
</dbReference>
<keyword evidence="9" id="KW-1185">Reference proteome</keyword>
<feature type="region of interest" description="Disordered" evidence="7">
    <location>
        <begin position="317"/>
        <end position="642"/>
    </location>
</feature>
<feature type="compositionally biased region" description="Polar residues" evidence="7">
    <location>
        <begin position="504"/>
        <end position="522"/>
    </location>
</feature>
<evidence type="ECO:0000256" key="3">
    <source>
        <dbReference type="ARBA" id="ARBA00023015"/>
    </source>
</evidence>
<dbReference type="GO" id="GO:0003677">
    <property type="term" value="F:DNA binding"/>
    <property type="evidence" value="ECO:0007669"/>
    <property type="project" value="UniProtKB-KW"/>
</dbReference>
<keyword evidence="6" id="KW-0539">Nucleus</keyword>
<dbReference type="GO" id="GO:0001096">
    <property type="term" value="F:TFIIF-class transcription factor complex binding"/>
    <property type="evidence" value="ECO:0007669"/>
    <property type="project" value="TreeGrafter"/>
</dbReference>
<dbReference type="GO" id="GO:0016251">
    <property type="term" value="F:RNA polymerase II general transcription initiation factor activity"/>
    <property type="evidence" value="ECO:0007669"/>
    <property type="project" value="TreeGrafter"/>
</dbReference>
<dbReference type="InterPro" id="IPR011039">
    <property type="entry name" value="TFIIF_interaction"/>
</dbReference>
<dbReference type="GO" id="GO:0032968">
    <property type="term" value="P:positive regulation of transcription elongation by RNA polymerase II"/>
    <property type="evidence" value="ECO:0007669"/>
    <property type="project" value="InterPro"/>
</dbReference>
<evidence type="ECO:0000256" key="6">
    <source>
        <dbReference type="ARBA" id="ARBA00023242"/>
    </source>
</evidence>
<dbReference type="PANTHER" id="PTHR13011:SF0">
    <property type="entry name" value="GENERAL TRANSCRIPTION FACTOR IIF SUBUNIT 1"/>
    <property type="match status" value="1"/>
</dbReference>
<keyword evidence="4" id="KW-0238">DNA-binding</keyword>
<dbReference type="SUPFAM" id="SSF50916">
    <property type="entry name" value="Rap30/74 interaction domains"/>
    <property type="match status" value="1"/>
</dbReference>
<protein>
    <submittedName>
        <fullName evidence="8">Transcription initiation factor</fullName>
    </submittedName>
</protein>
<name>A0AA38NPL0_9AGAR</name>
<evidence type="ECO:0000313" key="9">
    <source>
        <dbReference type="Proteomes" id="UP001163798"/>
    </source>
</evidence>
<keyword evidence="5" id="KW-0804">Transcription</keyword>
<feature type="compositionally biased region" description="Low complexity" evidence="7">
    <location>
        <begin position="477"/>
        <end position="501"/>
    </location>
</feature>
<dbReference type="AlphaFoldDB" id="A0AA38NPL0"/>
<keyword evidence="3" id="KW-0805">Transcription regulation</keyword>
<comment type="subcellular location">
    <subcellularLocation>
        <location evidence="1">Nucleus</location>
    </subcellularLocation>
</comment>
<feature type="compositionally biased region" description="Basic and acidic residues" evidence="7">
    <location>
        <begin position="389"/>
        <end position="412"/>
    </location>
</feature>
<feature type="compositionally biased region" description="Polar residues" evidence="7">
    <location>
        <begin position="593"/>
        <end position="604"/>
    </location>
</feature>
<comment type="similarity">
    <text evidence="2">Belongs to the TFIIF alpha subunit family.</text>
</comment>
<evidence type="ECO:0000256" key="4">
    <source>
        <dbReference type="ARBA" id="ARBA00023125"/>
    </source>
</evidence>
<gene>
    <name evidence="8" type="ORF">GGU10DRAFT_387434</name>
</gene>
<sequence>MAPKVKADISLLFHPKKNKKNTPVSSPRPPLPTGSVPNGSRPSSPVKAKPSPKPSPPKPNADDDEADLQLPDGPYQEFRIMSSALNGWKYDVMKFDSRKSVDILRWQQPIKLNRKDLRREDPEMGGVGQAVRPMVGLDGQPVIGPDGKMVMVDNEGRPVTENGASGSGAGKGKGPANGKKKFQKKTRQVFIVPDEIRNLRKEERYPWVVEDGSGQEVWTAQLDDLGKAETHAFLMPAANDVFKFVPSHRYYKFQKKLKHDMPTDTTSVESAYQKSLKRDPSTWLHQRNGKGPSAATAAMFKAEAEGQSLAGGNSLVHQTQQSLGPGGRRLKAVDSGADDLFGEDDDEDSGAAKRRAKEFGGEGDMDEMVYEEDFADDEEKMDVEETNDQETKELEERLKKEYKNANKTREGYIDESDEEEEKPGMSKQAKRMQKMLRNREGNDVYDSEEEEDNPYASSQEEEEEEEEVATQTGPAVQSQSQSKSEPPTPSPSQTSNPNPASEPTKATPQANGTGPTSGSRATSPIPGLGGHSVVAKRATSPKAPKPKPNPGNTGRNGSPLASRANSPVAPVAASGTIGATSPPTPGSRAGSPTAVNGVQNGQTQNKKRKAEDAGSPPPNSPTNNVPKAKKRKAHPTSSAVVAVPTGPLEDRLLIEWLKNTPTANASTRECIQYFTPYLTDEEKKAQFTGLVKEIAQLKNGVLVLRPAYRDSPVATPTASG</sequence>
<dbReference type="InterPro" id="IPR008851">
    <property type="entry name" value="TFIIF-alpha"/>
</dbReference>
<evidence type="ECO:0000313" key="8">
    <source>
        <dbReference type="EMBL" id="KAJ3785450.1"/>
    </source>
</evidence>
<dbReference type="GO" id="GO:0005674">
    <property type="term" value="C:transcription factor TFIIF complex"/>
    <property type="evidence" value="ECO:0007669"/>
    <property type="project" value="TreeGrafter"/>
</dbReference>
<feature type="compositionally biased region" description="Acidic residues" evidence="7">
    <location>
        <begin position="443"/>
        <end position="468"/>
    </location>
</feature>
<dbReference type="Proteomes" id="UP001163798">
    <property type="component" value="Unassembled WGS sequence"/>
</dbReference>
<feature type="region of interest" description="Disordered" evidence="7">
    <location>
        <begin position="120"/>
        <end position="184"/>
    </location>
</feature>
<feature type="region of interest" description="Disordered" evidence="7">
    <location>
        <begin position="1"/>
        <end position="75"/>
    </location>
</feature>
<evidence type="ECO:0000256" key="2">
    <source>
        <dbReference type="ARBA" id="ARBA00005249"/>
    </source>
</evidence>
<evidence type="ECO:0000256" key="7">
    <source>
        <dbReference type="SAM" id="MobiDB-lite"/>
    </source>
</evidence>
<organism evidence="8 9">
    <name type="scientific">Lentinula aff. detonsa</name>
    <dbReference type="NCBI Taxonomy" id="2804958"/>
    <lineage>
        <taxon>Eukaryota</taxon>
        <taxon>Fungi</taxon>
        <taxon>Dikarya</taxon>
        <taxon>Basidiomycota</taxon>
        <taxon>Agaricomycotina</taxon>
        <taxon>Agaricomycetes</taxon>
        <taxon>Agaricomycetidae</taxon>
        <taxon>Agaricales</taxon>
        <taxon>Marasmiineae</taxon>
        <taxon>Omphalotaceae</taxon>
        <taxon>Lentinula</taxon>
    </lineage>
</organism>
<comment type="caution">
    <text evidence="8">The sequence shown here is derived from an EMBL/GenBank/DDBJ whole genome shotgun (WGS) entry which is preliminary data.</text>
</comment>